<dbReference type="InterPro" id="IPR002763">
    <property type="entry name" value="DUF72"/>
</dbReference>
<name>A0ABS2D7T3_9SPHN</name>
<dbReference type="InterPro" id="IPR036520">
    <property type="entry name" value="UPF0759_sf"/>
</dbReference>
<protein>
    <submittedName>
        <fullName evidence="1">DUF72 domain-containing protein</fullName>
    </submittedName>
</protein>
<keyword evidence="2" id="KW-1185">Reference proteome</keyword>
<accession>A0ABS2D7T3</accession>
<proteinExistence type="predicted"/>
<comment type="caution">
    <text evidence="1">The sequence shown here is derived from an EMBL/GenBank/DDBJ whole genome shotgun (WGS) entry which is preliminary data.</text>
</comment>
<gene>
    <name evidence="1" type="ORF">ILT43_11340</name>
</gene>
<sequence length="276" mass="30144">MWGSDMGSAEAAQRRGAVRVGIGGWTYEPWRGTFFPEKWPHKRELEYAAGKLTAIEVNGTYYSGFKPATFAGWRDTTPDGFVFALKASRYCTNRKVLAEAGESIARFTGQGIVELGDKLGPILWQFMATKKFDADDFGAFLKLLPTKQDGIALRHAVHVRHESFACPEFVALCRGAGVAIVYAHSTEYPAIADASGDLVYARLEAAEERFVAGYAPAALDEWAAAAKRWAAGEQPDGLPYAAPDPASKQPRDTFIFFINGAKVRAPQGAMALIERL</sequence>
<dbReference type="Proteomes" id="UP000763641">
    <property type="component" value="Unassembled WGS sequence"/>
</dbReference>
<dbReference type="SUPFAM" id="SSF117396">
    <property type="entry name" value="TM1631-like"/>
    <property type="match status" value="1"/>
</dbReference>
<dbReference type="RefSeq" id="WP_204199074.1">
    <property type="nucleotide sequence ID" value="NZ_JAFEMC010000003.1"/>
</dbReference>
<evidence type="ECO:0000313" key="2">
    <source>
        <dbReference type="Proteomes" id="UP000763641"/>
    </source>
</evidence>
<dbReference type="PANTHER" id="PTHR30348:SF4">
    <property type="entry name" value="DUF72 DOMAIN-CONTAINING PROTEIN"/>
    <property type="match status" value="1"/>
</dbReference>
<reference evidence="1 2" key="1">
    <citation type="submission" date="2020-12" db="EMBL/GenBank/DDBJ databases">
        <title>Sphingomonas sp.</title>
        <authorList>
            <person name="Kim M.K."/>
        </authorList>
    </citation>
    <scope>NUCLEOTIDE SEQUENCE [LARGE SCALE GENOMIC DNA]</scope>
    <source>
        <strain evidence="1 2">BT552</strain>
    </source>
</reference>
<dbReference type="PANTHER" id="PTHR30348">
    <property type="entry name" value="UNCHARACTERIZED PROTEIN YECE"/>
    <property type="match status" value="1"/>
</dbReference>
<evidence type="ECO:0000313" key="1">
    <source>
        <dbReference type="EMBL" id="MBM6576970.1"/>
    </source>
</evidence>
<organism evidence="1 2">
    <name type="scientific">Sphingomonas longa</name>
    <dbReference type="NCBI Taxonomy" id="2778730"/>
    <lineage>
        <taxon>Bacteria</taxon>
        <taxon>Pseudomonadati</taxon>
        <taxon>Pseudomonadota</taxon>
        <taxon>Alphaproteobacteria</taxon>
        <taxon>Sphingomonadales</taxon>
        <taxon>Sphingomonadaceae</taxon>
        <taxon>Sphingomonas</taxon>
    </lineage>
</organism>
<dbReference type="EMBL" id="JAFEMC010000003">
    <property type="protein sequence ID" value="MBM6576970.1"/>
    <property type="molecule type" value="Genomic_DNA"/>
</dbReference>
<dbReference type="Pfam" id="PF01904">
    <property type="entry name" value="DUF72"/>
    <property type="match status" value="1"/>
</dbReference>
<dbReference type="Gene3D" id="3.20.20.410">
    <property type="entry name" value="Protein of unknown function UPF0759"/>
    <property type="match status" value="1"/>
</dbReference>